<gene>
    <name evidence="2" type="ORF">SUNI508_08058</name>
</gene>
<evidence type="ECO:0000256" key="1">
    <source>
        <dbReference type="SAM" id="MobiDB-lite"/>
    </source>
</evidence>
<proteinExistence type="predicted"/>
<feature type="compositionally biased region" description="Polar residues" evidence="1">
    <location>
        <begin position="93"/>
        <end position="104"/>
    </location>
</feature>
<sequence length="104" mass="11569">MMTSHQSQQTWSMWKFRSRKAAVIAEASAVLGRLGSYLERASSRLLKHRDRLPSTSKNADPKDIPIHLLLCIDKGEAKASSSKVKSQNHARTKTSSNTSESDTQ</sequence>
<feature type="region of interest" description="Disordered" evidence="1">
    <location>
        <begin position="79"/>
        <end position="104"/>
    </location>
</feature>
<evidence type="ECO:0000313" key="2">
    <source>
        <dbReference type="EMBL" id="KAK9418331.1"/>
    </source>
</evidence>
<organism evidence="2 3">
    <name type="scientific">Seiridium unicorne</name>
    <dbReference type="NCBI Taxonomy" id="138068"/>
    <lineage>
        <taxon>Eukaryota</taxon>
        <taxon>Fungi</taxon>
        <taxon>Dikarya</taxon>
        <taxon>Ascomycota</taxon>
        <taxon>Pezizomycotina</taxon>
        <taxon>Sordariomycetes</taxon>
        <taxon>Xylariomycetidae</taxon>
        <taxon>Amphisphaeriales</taxon>
        <taxon>Sporocadaceae</taxon>
        <taxon>Seiridium</taxon>
    </lineage>
</organism>
<dbReference type="EMBL" id="JARVKF010000385">
    <property type="protein sequence ID" value="KAK9418331.1"/>
    <property type="molecule type" value="Genomic_DNA"/>
</dbReference>
<keyword evidence="3" id="KW-1185">Reference proteome</keyword>
<dbReference type="Proteomes" id="UP001408356">
    <property type="component" value="Unassembled WGS sequence"/>
</dbReference>
<accession>A0ABR2UVN0</accession>
<reference evidence="2 3" key="1">
    <citation type="journal article" date="2024" name="J. Plant Pathol.">
        <title>Sequence and assembly of the genome of Seiridium unicorne, isolate CBS 538.82, causal agent of cypress canker disease.</title>
        <authorList>
            <person name="Scali E."/>
            <person name="Rocca G.D."/>
            <person name="Danti R."/>
            <person name="Garbelotto M."/>
            <person name="Barberini S."/>
            <person name="Baroncelli R."/>
            <person name="Emiliani G."/>
        </authorList>
    </citation>
    <scope>NUCLEOTIDE SEQUENCE [LARGE SCALE GENOMIC DNA]</scope>
    <source>
        <strain evidence="2 3">BM-138-508</strain>
    </source>
</reference>
<protein>
    <submittedName>
        <fullName evidence="2">Uncharacterized protein</fullName>
    </submittedName>
</protein>
<comment type="caution">
    <text evidence="2">The sequence shown here is derived from an EMBL/GenBank/DDBJ whole genome shotgun (WGS) entry which is preliminary data.</text>
</comment>
<evidence type="ECO:0000313" key="3">
    <source>
        <dbReference type="Proteomes" id="UP001408356"/>
    </source>
</evidence>
<name>A0ABR2UVN0_9PEZI</name>